<proteinExistence type="predicted"/>
<dbReference type="EMBL" id="HACG01052717">
    <property type="protein sequence ID" value="CEK99588.1"/>
    <property type="molecule type" value="Transcribed_RNA"/>
</dbReference>
<name>A0A0B7C304_9EUPU</name>
<protein>
    <submittedName>
        <fullName evidence="1">Uncharacterized protein</fullName>
    </submittedName>
</protein>
<accession>A0A0B7C304</accession>
<feature type="non-terminal residue" evidence="1">
    <location>
        <position position="119"/>
    </location>
</feature>
<evidence type="ECO:0000313" key="1">
    <source>
        <dbReference type="EMBL" id="CEK99588.1"/>
    </source>
</evidence>
<reference evidence="1" key="1">
    <citation type="submission" date="2014-12" db="EMBL/GenBank/DDBJ databases">
        <title>Insight into the proteome of Arion vulgaris.</title>
        <authorList>
            <person name="Aradska J."/>
            <person name="Bulat T."/>
            <person name="Smidak R."/>
            <person name="Sarate P."/>
            <person name="Gangsoo J."/>
            <person name="Sialana F."/>
            <person name="Bilban M."/>
            <person name="Lubec G."/>
        </authorList>
    </citation>
    <scope>NUCLEOTIDE SEQUENCE</scope>
    <source>
        <tissue evidence="1">Skin</tissue>
    </source>
</reference>
<feature type="non-terminal residue" evidence="1">
    <location>
        <position position="1"/>
    </location>
</feature>
<sequence>GEVEDVVVEELCMIQDESIDEDDMRSLRENISKNLSLTFEERATPRAPPPPHPTYLPTSVHTVDISHANIEACDPSGGGRYFTKEMLSPVKDYSIDLTEQDNSVLKSTQPLEKRVTFHS</sequence>
<gene>
    <name evidence="1" type="primary">ORF221635</name>
</gene>
<organism evidence="1">
    <name type="scientific">Arion vulgaris</name>
    <dbReference type="NCBI Taxonomy" id="1028688"/>
    <lineage>
        <taxon>Eukaryota</taxon>
        <taxon>Metazoa</taxon>
        <taxon>Spiralia</taxon>
        <taxon>Lophotrochozoa</taxon>
        <taxon>Mollusca</taxon>
        <taxon>Gastropoda</taxon>
        <taxon>Heterobranchia</taxon>
        <taxon>Euthyneura</taxon>
        <taxon>Panpulmonata</taxon>
        <taxon>Eupulmonata</taxon>
        <taxon>Stylommatophora</taxon>
        <taxon>Helicina</taxon>
        <taxon>Arionoidea</taxon>
        <taxon>Arionidae</taxon>
        <taxon>Arion</taxon>
    </lineage>
</organism>
<dbReference type="AlphaFoldDB" id="A0A0B7C304"/>